<protein>
    <submittedName>
        <fullName evidence="1">DUF1289 domain-containing protein</fullName>
    </submittedName>
</protein>
<accession>A0A9X2WGD5</accession>
<gene>
    <name evidence="1" type="ORF">NYR02_12595</name>
</gene>
<dbReference type="EMBL" id="JAOANI010000019">
    <property type="protein sequence ID" value="MCT7359850.1"/>
    <property type="molecule type" value="Genomic_DNA"/>
</dbReference>
<proteinExistence type="predicted"/>
<evidence type="ECO:0000313" key="2">
    <source>
        <dbReference type="Proteomes" id="UP001147830"/>
    </source>
</evidence>
<name>A0A9X2WGD5_9GAMM</name>
<keyword evidence="2" id="KW-1185">Reference proteome</keyword>
<dbReference type="InterPro" id="IPR010710">
    <property type="entry name" value="DUF1289"/>
</dbReference>
<dbReference type="RefSeq" id="WP_260976782.1">
    <property type="nucleotide sequence ID" value="NZ_JAOANI010000019.1"/>
</dbReference>
<dbReference type="Proteomes" id="UP001147830">
    <property type="component" value="Unassembled WGS sequence"/>
</dbReference>
<organism evidence="1 2">
    <name type="scientific">Thalassolituus pacificus</name>
    <dbReference type="NCBI Taxonomy" id="2975440"/>
    <lineage>
        <taxon>Bacteria</taxon>
        <taxon>Pseudomonadati</taxon>
        <taxon>Pseudomonadota</taxon>
        <taxon>Gammaproteobacteria</taxon>
        <taxon>Oceanospirillales</taxon>
        <taxon>Oceanospirillaceae</taxon>
        <taxon>Thalassolituus</taxon>
    </lineage>
</organism>
<dbReference type="Pfam" id="PF06945">
    <property type="entry name" value="DUF1289"/>
    <property type="match status" value="1"/>
</dbReference>
<dbReference type="PANTHER" id="PTHR35175:SF2">
    <property type="entry name" value="DUF1289 DOMAIN-CONTAINING PROTEIN"/>
    <property type="match status" value="1"/>
</dbReference>
<dbReference type="AlphaFoldDB" id="A0A9X2WGD5"/>
<reference evidence="1" key="2">
    <citation type="submission" date="2022-08" db="EMBL/GenBank/DDBJ databases">
        <authorList>
            <person name="Dong C."/>
        </authorList>
    </citation>
    <scope>NUCLEOTIDE SEQUENCE</scope>
    <source>
        <strain evidence="1">59MF3M-4</strain>
    </source>
</reference>
<sequence>MTHRADHSPIKASPCIRNCCLDNDDICMGCYRSMREILIWQAASAEEKQKILRNCAERKQKSVK</sequence>
<dbReference type="PANTHER" id="PTHR35175">
    <property type="entry name" value="DUF1289 DOMAIN-CONTAINING PROTEIN"/>
    <property type="match status" value="1"/>
</dbReference>
<comment type="caution">
    <text evidence="1">The sequence shown here is derived from an EMBL/GenBank/DDBJ whole genome shotgun (WGS) entry which is preliminary data.</text>
</comment>
<reference evidence="1" key="1">
    <citation type="journal article" date="2022" name="Front. Microbiol.">
        <title>Genome-based taxonomic rearrangement of Oceanobacter-related bacteria including the description of Thalassolituus hydrocarbonoclasticus sp. nov. and Thalassolituus pacificus sp. nov. and emended description of the genus Thalassolituus.</title>
        <authorList>
            <person name="Dong C."/>
            <person name="Wei L."/>
            <person name="Wang J."/>
            <person name="Lai Q."/>
            <person name="Huang Z."/>
            <person name="Shao Z."/>
        </authorList>
    </citation>
    <scope>NUCLEOTIDE SEQUENCE</scope>
    <source>
        <strain evidence="1">59MF3M-4</strain>
    </source>
</reference>
<evidence type="ECO:0000313" key="1">
    <source>
        <dbReference type="EMBL" id="MCT7359850.1"/>
    </source>
</evidence>